<evidence type="ECO:0000256" key="3">
    <source>
        <dbReference type="ARBA" id="ARBA00022475"/>
    </source>
</evidence>
<gene>
    <name evidence="8" type="ORF">NJQ99_03950</name>
</gene>
<feature type="transmembrane region" description="Helical" evidence="7">
    <location>
        <begin position="20"/>
        <end position="37"/>
    </location>
</feature>
<evidence type="ECO:0000256" key="7">
    <source>
        <dbReference type="SAM" id="Phobius"/>
    </source>
</evidence>
<comment type="caution">
    <text evidence="8">The sequence shown here is derived from an EMBL/GenBank/DDBJ whole genome shotgun (WGS) entry which is preliminary data.</text>
</comment>
<dbReference type="Pfam" id="PF03773">
    <property type="entry name" value="ArsP_1"/>
    <property type="match status" value="1"/>
</dbReference>
<dbReference type="RefSeq" id="WP_269331496.1">
    <property type="nucleotide sequence ID" value="NZ_JAMZFT010000001.1"/>
</dbReference>
<feature type="transmembrane region" description="Helical" evidence="7">
    <location>
        <begin position="123"/>
        <end position="141"/>
    </location>
</feature>
<proteinExistence type="inferred from homology"/>
<dbReference type="EMBL" id="JAMZFT010000001">
    <property type="protein sequence ID" value="MCP1335555.1"/>
    <property type="molecule type" value="Genomic_DNA"/>
</dbReference>
<feature type="transmembrane region" description="Helical" evidence="7">
    <location>
        <begin position="253"/>
        <end position="274"/>
    </location>
</feature>
<keyword evidence="6 7" id="KW-0472">Membrane</keyword>
<dbReference type="InterPro" id="IPR053166">
    <property type="entry name" value="UPF0718_permease"/>
</dbReference>
<name>A0A9J6PD06_9PROT</name>
<evidence type="ECO:0000256" key="6">
    <source>
        <dbReference type="ARBA" id="ARBA00023136"/>
    </source>
</evidence>
<accession>A0A9J6PD06</accession>
<evidence type="ECO:0000256" key="1">
    <source>
        <dbReference type="ARBA" id="ARBA00004651"/>
    </source>
</evidence>
<feature type="transmembrane region" description="Helical" evidence="7">
    <location>
        <begin position="89"/>
        <end position="116"/>
    </location>
</feature>
<keyword evidence="5 7" id="KW-1133">Transmembrane helix</keyword>
<dbReference type="AlphaFoldDB" id="A0A9J6PD06"/>
<keyword evidence="3" id="KW-1003">Cell membrane</keyword>
<feature type="transmembrane region" description="Helical" evidence="7">
    <location>
        <begin position="225"/>
        <end position="247"/>
    </location>
</feature>
<reference evidence="8" key="1">
    <citation type="submission" date="2022-06" db="EMBL/GenBank/DDBJ databases">
        <title>Isolation and Genomics of Futiania mangrovii gen. nov., sp. nov., a Rare and Metabolically-versatile member in the Class Alphaproteobacteria.</title>
        <authorList>
            <person name="Liu L."/>
            <person name="Huang W.-C."/>
            <person name="Pan J."/>
            <person name="Li J."/>
            <person name="Huang Y."/>
            <person name="Du H."/>
            <person name="Liu Y."/>
            <person name="Li M."/>
        </authorList>
    </citation>
    <scope>NUCLEOTIDE SEQUENCE</scope>
    <source>
        <strain evidence="8">FT118</strain>
    </source>
</reference>
<keyword evidence="9" id="KW-1185">Reference proteome</keyword>
<evidence type="ECO:0000256" key="5">
    <source>
        <dbReference type="ARBA" id="ARBA00022989"/>
    </source>
</evidence>
<feature type="transmembrane region" description="Helical" evidence="7">
    <location>
        <begin position="58"/>
        <end position="83"/>
    </location>
</feature>
<feature type="transmembrane region" description="Helical" evidence="7">
    <location>
        <begin position="295"/>
        <end position="320"/>
    </location>
</feature>
<dbReference type="PANTHER" id="PTHR42775:SF1">
    <property type="entry name" value="PERMEASE RV2963-RELATED"/>
    <property type="match status" value="1"/>
</dbReference>
<keyword evidence="4 7" id="KW-0812">Transmembrane</keyword>
<evidence type="ECO:0000256" key="2">
    <source>
        <dbReference type="ARBA" id="ARBA00006386"/>
    </source>
</evidence>
<evidence type="ECO:0000313" key="9">
    <source>
        <dbReference type="Proteomes" id="UP001055804"/>
    </source>
</evidence>
<organism evidence="8 9">
    <name type="scientific">Futiania mangrovi</name>
    <dbReference type="NCBI Taxonomy" id="2959716"/>
    <lineage>
        <taxon>Bacteria</taxon>
        <taxon>Pseudomonadati</taxon>
        <taxon>Pseudomonadota</taxon>
        <taxon>Alphaproteobacteria</taxon>
        <taxon>Futianiales</taxon>
        <taxon>Futianiaceae</taxon>
        <taxon>Futiania</taxon>
    </lineage>
</organism>
<evidence type="ECO:0000313" key="8">
    <source>
        <dbReference type="EMBL" id="MCP1335555.1"/>
    </source>
</evidence>
<feature type="transmembrane region" description="Helical" evidence="7">
    <location>
        <begin position="194"/>
        <end position="213"/>
    </location>
</feature>
<feature type="transmembrane region" description="Helical" evidence="7">
    <location>
        <begin position="340"/>
        <end position="359"/>
    </location>
</feature>
<dbReference type="InterPro" id="IPR005524">
    <property type="entry name" value="DUF318"/>
</dbReference>
<comment type="subcellular location">
    <subcellularLocation>
        <location evidence="1">Cell membrane</location>
        <topology evidence="1">Multi-pass membrane protein</topology>
    </subcellularLocation>
</comment>
<evidence type="ECO:0000256" key="4">
    <source>
        <dbReference type="ARBA" id="ARBA00022692"/>
    </source>
</evidence>
<sequence length="401" mass="43194">MINPFLDTFGEATRTAMGFFWKSGWAFVFGYVISAMIQAFVPKARLTRFMGSADFRSVALATVFGAASSSCSFAALAAARSLILKGAHFVAAVAFMFASTNLVVELGILILIFLGWQFLAAEIAGGVVLIAISSLIIRATYPEHWLARAREKVEAETEDEDADFDWRKRIASLDGWARVGANFAHDWQMVWKEILIGFTIAGFVATLVPPAAWEAIFLTEAGAALPGWLVALENAMVAPFVAAATFIGSMGNIPLATVLNANGVLFAGIMGFIYSDLMVPPLVAVNAKYYGWRTALYIAGVMYVSIVATALILTGAFTLLGITPESGKAVSDVVRFQMDYTFWLNLAAIVLTGAMLWLLRRHRRTHGTHHHKMEGDGPLKRAAAKLAIGTLAAGAAAWALS</sequence>
<dbReference type="PANTHER" id="PTHR42775">
    <property type="entry name" value="PERMEASE RV2963-RELATED"/>
    <property type="match status" value="1"/>
</dbReference>
<dbReference type="GO" id="GO:0005886">
    <property type="term" value="C:plasma membrane"/>
    <property type="evidence" value="ECO:0007669"/>
    <property type="project" value="UniProtKB-SubCell"/>
</dbReference>
<dbReference type="Proteomes" id="UP001055804">
    <property type="component" value="Unassembled WGS sequence"/>
</dbReference>
<comment type="similarity">
    <text evidence="2">Belongs to the UPF0718 family.</text>
</comment>
<protein>
    <submittedName>
        <fullName evidence="8">Permease</fullName>
    </submittedName>
</protein>